<sequence length="93" mass="10131">MEGIRPGLIQLLTQKMAAKGIETRVATGDADTYIVRCGLEKATSHPIVAITQQDVELVVLLLALAPPESNIYFMKHGKGKVEAELSSTRKLQK</sequence>
<reference evidence="1 2" key="1">
    <citation type="journal article" date="2019" name="Sci. Rep.">
        <title>Orb-weaving spider Araneus ventricosus genome elucidates the spidroin gene catalogue.</title>
        <authorList>
            <person name="Kono N."/>
            <person name="Nakamura H."/>
            <person name="Ohtoshi R."/>
            <person name="Moran D.A.P."/>
            <person name="Shinohara A."/>
            <person name="Yoshida Y."/>
            <person name="Fujiwara M."/>
            <person name="Mori M."/>
            <person name="Tomita M."/>
            <person name="Arakawa K."/>
        </authorList>
    </citation>
    <scope>NUCLEOTIDE SEQUENCE [LARGE SCALE GENOMIC DNA]</scope>
</reference>
<evidence type="ECO:0000313" key="1">
    <source>
        <dbReference type="EMBL" id="GBM72866.1"/>
    </source>
</evidence>
<evidence type="ECO:0000313" key="2">
    <source>
        <dbReference type="Proteomes" id="UP000499080"/>
    </source>
</evidence>
<dbReference type="AlphaFoldDB" id="A0A4Y2I6W1"/>
<organism evidence="1 2">
    <name type="scientific">Araneus ventricosus</name>
    <name type="common">Orbweaver spider</name>
    <name type="synonym">Epeira ventricosa</name>
    <dbReference type="NCBI Taxonomy" id="182803"/>
    <lineage>
        <taxon>Eukaryota</taxon>
        <taxon>Metazoa</taxon>
        <taxon>Ecdysozoa</taxon>
        <taxon>Arthropoda</taxon>
        <taxon>Chelicerata</taxon>
        <taxon>Arachnida</taxon>
        <taxon>Araneae</taxon>
        <taxon>Araneomorphae</taxon>
        <taxon>Entelegynae</taxon>
        <taxon>Araneoidea</taxon>
        <taxon>Araneidae</taxon>
        <taxon>Araneus</taxon>
    </lineage>
</organism>
<gene>
    <name evidence="1" type="ORF">AVEN_39762_1</name>
</gene>
<proteinExistence type="predicted"/>
<protein>
    <submittedName>
        <fullName evidence="1">Uncharacterized protein</fullName>
    </submittedName>
</protein>
<comment type="caution">
    <text evidence="1">The sequence shown here is derived from an EMBL/GenBank/DDBJ whole genome shotgun (WGS) entry which is preliminary data.</text>
</comment>
<accession>A0A4Y2I6W1</accession>
<dbReference type="Proteomes" id="UP000499080">
    <property type="component" value="Unassembled WGS sequence"/>
</dbReference>
<keyword evidence="2" id="KW-1185">Reference proteome</keyword>
<name>A0A4Y2I6W1_ARAVE</name>
<dbReference type="EMBL" id="BGPR01002405">
    <property type="protein sequence ID" value="GBM72866.1"/>
    <property type="molecule type" value="Genomic_DNA"/>
</dbReference>